<accession>A0A0E9T2B0</accession>
<dbReference type="EMBL" id="GBXM01060873">
    <property type="protein sequence ID" value="JAH47704.1"/>
    <property type="molecule type" value="Transcribed_RNA"/>
</dbReference>
<organism evidence="1">
    <name type="scientific">Anguilla anguilla</name>
    <name type="common">European freshwater eel</name>
    <name type="synonym">Muraena anguilla</name>
    <dbReference type="NCBI Taxonomy" id="7936"/>
    <lineage>
        <taxon>Eukaryota</taxon>
        <taxon>Metazoa</taxon>
        <taxon>Chordata</taxon>
        <taxon>Craniata</taxon>
        <taxon>Vertebrata</taxon>
        <taxon>Euteleostomi</taxon>
        <taxon>Actinopterygii</taxon>
        <taxon>Neopterygii</taxon>
        <taxon>Teleostei</taxon>
        <taxon>Anguilliformes</taxon>
        <taxon>Anguillidae</taxon>
        <taxon>Anguilla</taxon>
    </lineage>
</organism>
<evidence type="ECO:0000313" key="1">
    <source>
        <dbReference type="EMBL" id="JAH47704.1"/>
    </source>
</evidence>
<name>A0A0E9T2B0_ANGAN</name>
<protein>
    <submittedName>
        <fullName evidence="1">Uncharacterized protein</fullName>
    </submittedName>
</protein>
<dbReference type="AlphaFoldDB" id="A0A0E9T2B0"/>
<reference evidence="1" key="2">
    <citation type="journal article" date="2015" name="Fish Shellfish Immunol.">
        <title>Early steps in the European eel (Anguilla anguilla)-Vibrio vulnificus interaction in the gills: Role of the RtxA13 toxin.</title>
        <authorList>
            <person name="Callol A."/>
            <person name="Pajuelo D."/>
            <person name="Ebbesson L."/>
            <person name="Teles M."/>
            <person name="MacKenzie S."/>
            <person name="Amaro C."/>
        </authorList>
    </citation>
    <scope>NUCLEOTIDE SEQUENCE</scope>
</reference>
<sequence>MLSCTLARNSRQLKYIVSNKCQRYRPYAVGVCLLDYCSDRTLI</sequence>
<proteinExistence type="predicted"/>
<reference evidence="1" key="1">
    <citation type="submission" date="2014-11" db="EMBL/GenBank/DDBJ databases">
        <authorList>
            <person name="Amaro Gonzalez C."/>
        </authorList>
    </citation>
    <scope>NUCLEOTIDE SEQUENCE</scope>
</reference>